<accession>A0A820NRE5</accession>
<dbReference type="EMBL" id="CAJOAZ010025125">
    <property type="protein sequence ID" value="CAF4390498.1"/>
    <property type="molecule type" value="Genomic_DNA"/>
</dbReference>
<comment type="similarity">
    <text evidence="2">Belongs to the CD36 family.</text>
</comment>
<evidence type="ECO:0000256" key="5">
    <source>
        <dbReference type="ARBA" id="ARBA00023136"/>
    </source>
</evidence>
<evidence type="ECO:0000256" key="4">
    <source>
        <dbReference type="ARBA" id="ARBA00022989"/>
    </source>
</evidence>
<comment type="subcellular location">
    <subcellularLocation>
        <location evidence="1">Membrane</location>
    </subcellularLocation>
</comment>
<dbReference type="AlphaFoldDB" id="A0A820NRE5"/>
<dbReference type="GO" id="GO:0005737">
    <property type="term" value="C:cytoplasm"/>
    <property type="evidence" value="ECO:0007669"/>
    <property type="project" value="TreeGrafter"/>
</dbReference>
<name>A0A820NRE5_9BILA</name>
<sequence length="125" mass="14402">PDLIERGPYVYREQWNRSNIFYNDDLSTLSYIPITTLYFDRNQSVGPDDVYVTVINVPLMAMAHEIQFNSSEIQKSINIFLHLFGTKLFVNVTVKDLMEGYTYPLIEMASLVKPGSLKDNKFGIL</sequence>
<dbReference type="InterPro" id="IPR002159">
    <property type="entry name" value="CD36_fam"/>
</dbReference>
<evidence type="ECO:0000313" key="7">
    <source>
        <dbReference type="EMBL" id="CAF4390498.1"/>
    </source>
</evidence>
<keyword evidence="6" id="KW-0325">Glycoprotein</keyword>
<keyword evidence="5" id="KW-0472">Membrane</keyword>
<protein>
    <submittedName>
        <fullName evidence="7">Uncharacterized protein</fullName>
    </submittedName>
</protein>
<dbReference type="GO" id="GO:0005044">
    <property type="term" value="F:scavenger receptor activity"/>
    <property type="evidence" value="ECO:0007669"/>
    <property type="project" value="TreeGrafter"/>
</dbReference>
<reference evidence="7" key="1">
    <citation type="submission" date="2021-02" db="EMBL/GenBank/DDBJ databases">
        <authorList>
            <person name="Nowell W R."/>
        </authorList>
    </citation>
    <scope>NUCLEOTIDE SEQUENCE</scope>
</reference>
<dbReference type="GO" id="GO:0016020">
    <property type="term" value="C:membrane"/>
    <property type="evidence" value="ECO:0007669"/>
    <property type="project" value="UniProtKB-SubCell"/>
</dbReference>
<evidence type="ECO:0000313" key="8">
    <source>
        <dbReference type="Proteomes" id="UP000663844"/>
    </source>
</evidence>
<dbReference type="Pfam" id="PF01130">
    <property type="entry name" value="CD36"/>
    <property type="match status" value="1"/>
</dbReference>
<feature type="non-terminal residue" evidence="7">
    <location>
        <position position="1"/>
    </location>
</feature>
<feature type="non-terminal residue" evidence="7">
    <location>
        <position position="125"/>
    </location>
</feature>
<gene>
    <name evidence="7" type="ORF">OXD698_LOCUS50876</name>
</gene>
<dbReference type="Proteomes" id="UP000663844">
    <property type="component" value="Unassembled WGS sequence"/>
</dbReference>
<evidence type="ECO:0000256" key="1">
    <source>
        <dbReference type="ARBA" id="ARBA00004370"/>
    </source>
</evidence>
<dbReference type="PANTHER" id="PTHR11923">
    <property type="entry name" value="SCAVENGER RECEPTOR CLASS B TYPE-1 SR-B1"/>
    <property type="match status" value="1"/>
</dbReference>
<dbReference type="PANTHER" id="PTHR11923:SF51">
    <property type="entry name" value="LYSOSOME MEMBRANE PROTEIN 2"/>
    <property type="match status" value="1"/>
</dbReference>
<evidence type="ECO:0000256" key="2">
    <source>
        <dbReference type="ARBA" id="ARBA00010532"/>
    </source>
</evidence>
<keyword evidence="4" id="KW-1133">Transmembrane helix</keyword>
<organism evidence="7 8">
    <name type="scientific">Adineta steineri</name>
    <dbReference type="NCBI Taxonomy" id="433720"/>
    <lineage>
        <taxon>Eukaryota</taxon>
        <taxon>Metazoa</taxon>
        <taxon>Spiralia</taxon>
        <taxon>Gnathifera</taxon>
        <taxon>Rotifera</taxon>
        <taxon>Eurotatoria</taxon>
        <taxon>Bdelloidea</taxon>
        <taxon>Adinetida</taxon>
        <taxon>Adinetidae</taxon>
        <taxon>Adineta</taxon>
    </lineage>
</organism>
<proteinExistence type="inferred from homology"/>
<comment type="caution">
    <text evidence="7">The sequence shown here is derived from an EMBL/GenBank/DDBJ whole genome shotgun (WGS) entry which is preliminary data.</text>
</comment>
<keyword evidence="3" id="KW-0812">Transmembrane</keyword>
<evidence type="ECO:0000256" key="3">
    <source>
        <dbReference type="ARBA" id="ARBA00022692"/>
    </source>
</evidence>
<evidence type="ECO:0000256" key="6">
    <source>
        <dbReference type="ARBA" id="ARBA00023180"/>
    </source>
</evidence>